<protein>
    <submittedName>
        <fullName evidence="1">Major tail protein</fullName>
    </submittedName>
</protein>
<organism evidence="1 2">
    <name type="scientific">Nitrososphaeria virus YSH_922147</name>
    <dbReference type="NCBI Taxonomy" id="3071323"/>
    <lineage>
        <taxon>Viruses</taxon>
        <taxon>Duplodnaviria</taxon>
        <taxon>Heunggongvirae</taxon>
        <taxon>Uroviricota</taxon>
        <taxon>Caudoviricetes</taxon>
        <taxon>Juravirales</taxon>
        <taxon>Yangangviridae</taxon>
        <taxon>Mathaucavirus</taxon>
        <taxon>Mathaucavirus yangshanense</taxon>
    </lineage>
</organism>
<proteinExistence type="predicted"/>
<dbReference type="KEGG" id="vg:80544996"/>
<dbReference type="InterPro" id="IPR044000">
    <property type="entry name" value="Phage_tube_2"/>
</dbReference>
<keyword evidence="2" id="KW-1185">Reference proteome</keyword>
<accession>A0A976UAR4</accession>
<dbReference type="EMBL" id="ON649701">
    <property type="protein sequence ID" value="UVF62445.1"/>
    <property type="molecule type" value="Genomic_DNA"/>
</dbReference>
<evidence type="ECO:0000313" key="2">
    <source>
        <dbReference type="Proteomes" id="UP001156973"/>
    </source>
</evidence>
<evidence type="ECO:0000313" key="1">
    <source>
        <dbReference type="EMBL" id="UVF62445.1"/>
    </source>
</evidence>
<sequence>MVVGTSATLFVKHPQWVAEATEGTTPTASPSFTSLGAVKTASIKIGGSFVDVAQLGSEDLITILQGQQEYETSFTLSAVNATGIIARLIGASNYATPSGLINETISIIFSIYLNGTENYIICKGSRIKEGSISMDIGKETEITVSFVHTTITTPNSSHGLTTPTFTSLPSGAVWGWTDGGTTPVSWNSSGILCKKVTINIARNSKPEYTLGNLDPHSSLPHARRISGDFTTLWTNTTLETDFKAGTARTLAIVIKSGTSTITVTGAKITDYSRDGDIGSDEAIIESCTFKGLSVAQA</sequence>
<name>A0A976UAR4_9CAUD</name>
<dbReference type="Proteomes" id="UP001156973">
    <property type="component" value="Segment"/>
</dbReference>
<reference evidence="1 2" key="1">
    <citation type="submission" date="2022-05" db="EMBL/GenBank/DDBJ databases">
        <title>Diverse viruses of marine archaea discovered using metagenomics.</title>
        <authorList>
            <person name="Zhou Y."/>
        </authorList>
    </citation>
    <scope>NUCLEOTIDE SEQUENCE [LARGE SCALE GENOMIC DNA]</scope>
    <source>
        <strain evidence="1">YSH_922147</strain>
    </source>
</reference>
<dbReference type="Pfam" id="PF18906">
    <property type="entry name" value="Phage_tube_2"/>
    <property type="match status" value="1"/>
</dbReference>